<accession>A0A1Y1SEL1</accession>
<evidence type="ECO:0000313" key="2">
    <source>
        <dbReference type="EMBL" id="ORE87371.1"/>
    </source>
</evidence>
<reference evidence="2 3" key="1">
    <citation type="submission" date="2013-04" db="EMBL/GenBank/DDBJ databases">
        <title>Oceanococcus atlanticus 22II-S10r2 Genome Sequencing.</title>
        <authorList>
            <person name="Lai Q."/>
            <person name="Li G."/>
            <person name="Shao Z."/>
        </authorList>
    </citation>
    <scope>NUCLEOTIDE SEQUENCE [LARGE SCALE GENOMIC DNA]</scope>
    <source>
        <strain evidence="2 3">22II-S10r2</strain>
    </source>
</reference>
<comment type="caution">
    <text evidence="2">The sequence shown here is derived from an EMBL/GenBank/DDBJ whole genome shotgun (WGS) entry which is preliminary data.</text>
</comment>
<gene>
    <name evidence="2" type="ORF">ATO7_10027</name>
</gene>
<dbReference type="EMBL" id="AQQV01000002">
    <property type="protein sequence ID" value="ORE87371.1"/>
    <property type="molecule type" value="Genomic_DNA"/>
</dbReference>
<dbReference type="PANTHER" id="PTHR33608:SF12">
    <property type="entry name" value="DUF58 DOMAIN-CONTAINING PROTEIN"/>
    <property type="match status" value="1"/>
</dbReference>
<name>A0A1Y1SEL1_9GAMM</name>
<dbReference type="RefSeq" id="WP_083561612.1">
    <property type="nucleotide sequence ID" value="NZ_AQQV01000002.1"/>
</dbReference>
<proteinExistence type="predicted"/>
<dbReference type="InterPro" id="IPR002881">
    <property type="entry name" value="DUF58"/>
</dbReference>
<organism evidence="2 3">
    <name type="scientific">Oceanococcus atlanticus</name>
    <dbReference type="NCBI Taxonomy" id="1317117"/>
    <lineage>
        <taxon>Bacteria</taxon>
        <taxon>Pseudomonadati</taxon>
        <taxon>Pseudomonadota</taxon>
        <taxon>Gammaproteobacteria</taxon>
        <taxon>Chromatiales</taxon>
        <taxon>Oceanococcaceae</taxon>
        <taxon>Oceanococcus</taxon>
    </lineage>
</organism>
<keyword evidence="3" id="KW-1185">Reference proteome</keyword>
<dbReference type="PANTHER" id="PTHR33608">
    <property type="entry name" value="BLL2464 PROTEIN"/>
    <property type="match status" value="1"/>
</dbReference>
<feature type="domain" description="DUF58" evidence="1">
    <location>
        <begin position="50"/>
        <end position="263"/>
    </location>
</feature>
<protein>
    <recommendedName>
        <fullName evidence="1">DUF58 domain-containing protein</fullName>
    </recommendedName>
</protein>
<evidence type="ECO:0000259" key="1">
    <source>
        <dbReference type="Pfam" id="PF01882"/>
    </source>
</evidence>
<dbReference type="OrthoDB" id="9776116at2"/>
<dbReference type="Pfam" id="PF01882">
    <property type="entry name" value="DUF58"/>
    <property type="match status" value="1"/>
</dbReference>
<dbReference type="AlphaFoldDB" id="A0A1Y1SEL1"/>
<sequence>MALHRIELADLLAQRQHAGSVDLASRRRVFTDLAGTHLSGFRGRGMEFEEHRRYVPGDEIRSIDWRVTARTGHTHVRNYREERERPVILACDLRAPMWFGSQGCFKAVLAARVAARFAWAASANGDRVGGLCLHAQHSESRPASGQRGVMRLFRLLCDAPPAAAQMPPLSQLIEELRRIARPGALIVVIGDFHDLDSRGQQGLSMIGRHCELILGLVSDPLERQAPRPGLYPTRASDGKTAILNARDGHTRERWSRQFAQRQEQVRALAYACRAQYLDLRTEDGPDGAFAQPSRRRAG</sequence>
<evidence type="ECO:0000313" key="3">
    <source>
        <dbReference type="Proteomes" id="UP000192342"/>
    </source>
</evidence>
<dbReference type="Proteomes" id="UP000192342">
    <property type="component" value="Unassembled WGS sequence"/>
</dbReference>
<dbReference type="STRING" id="1317117.ATO7_10027"/>